<evidence type="ECO:0008006" key="3">
    <source>
        <dbReference type="Google" id="ProtNLM"/>
    </source>
</evidence>
<proteinExistence type="predicted"/>
<evidence type="ECO:0000313" key="1">
    <source>
        <dbReference type="EMBL" id="CCU55940.1"/>
    </source>
</evidence>
<name>A0ABM9QK71_9POXV</name>
<protein>
    <recommendedName>
        <fullName evidence="3">N1R/p28-like protein</fullName>
    </recommendedName>
</protein>
<sequence>MNLYILLLYILYSNGYEPINYYLNEYGLCKFNNNNMIISESPACLGVYNFDNHNNIIIYKLSKSVSSYGNIYLDIIINNKTILLCTWTLLYNYIKLDNNDCLICEINLLLSKYFDNNTTINISFLRTGYNKKYINYSSIINLNDIKKDKIILNNNANNLYNFKNYLYLYNLLYNYFYIRVYYKNQI</sequence>
<dbReference type="EMBL" id="HF679133">
    <property type="protein sequence ID" value="CCU55940.1"/>
    <property type="molecule type" value="Genomic_DNA"/>
</dbReference>
<reference evidence="1" key="1">
    <citation type="journal article" date="2013" name="J. Virol.">
        <title>New Insights into the Evolution of Entomopoxvirinae from the Complete Genome Sequences of Four Entomopoxviruses Infecting Adoxophyes honmai, Choristoneura biennis, Choristoneura rosaceana, and Mythimna separata.</title>
        <authorList>
            <person name="Theze J."/>
            <person name="Takatsuka J."/>
            <person name="Li Z."/>
            <person name="Gallais J."/>
            <person name="Doucet D."/>
            <person name="Arif B."/>
            <person name="Nakai M."/>
            <person name="Herniou E.A."/>
        </authorList>
    </citation>
    <scope>NUCLEOTIDE SEQUENCE</scope>
</reference>
<evidence type="ECO:0000313" key="2">
    <source>
        <dbReference type="Proteomes" id="UP000792374"/>
    </source>
</evidence>
<keyword evidence="2" id="KW-1185">Reference proteome</keyword>
<dbReference type="RefSeq" id="YP_008004442.1">
    <property type="nucleotide sequence ID" value="NC_021249.1"/>
</dbReference>
<dbReference type="GeneID" id="15613363"/>
<accession>A0ABM9QK71</accession>
<organism evidence="1 2">
    <name type="scientific">Choristoneura rosaceana entomopoxvirus 'L'</name>
    <dbReference type="NCBI Taxonomy" id="1293539"/>
    <lineage>
        <taxon>Viruses</taxon>
        <taxon>Varidnaviria</taxon>
        <taxon>Bamfordvirae</taxon>
        <taxon>Nucleocytoviricota</taxon>
        <taxon>Pokkesviricetes</taxon>
        <taxon>Chitovirales</taxon>
        <taxon>Poxviridae</taxon>
        <taxon>Entomopoxvirinae</taxon>
        <taxon>Betaentomopoxvirus</taxon>
        <taxon>Betaentomopoxvirus crosaceana</taxon>
        <taxon>Choristoneura rosaceana entomopoxvirus</taxon>
    </lineage>
</organism>
<dbReference type="Proteomes" id="UP000792374">
    <property type="component" value="Genome"/>
</dbReference>
<gene>
    <name evidence="1" type="ORF">CHREV_038</name>
</gene>